<keyword evidence="4" id="KW-0479">Metal-binding</keyword>
<sequence length="1123" mass="128731">MPSADLRDLPIKQRALKALTVLGPRLKLAVQEANLGTDIENELRISAPFENKDRFNSKDQLLYAVLSSVPVLGCYQIEVHFELAESLGNQRFRDASLFDKVNKRTLMDLLKFLLDNLKTAVSNWPDEERLLTSEATNSLLRSHKIVPLVEISKRFPKAILYCEMCDFHASSLKMAISHKGGAEHICHEKLLRFRHRLKIFPRPSVQHSNAVLKVFDTVLADTTDYEEQIKQLTANLEELLRRQYAECQILLYGSHLTRLCHSASNINLSVIISDIAKTYILFTYLMEKLHELDNVENPVLLADRHTPALQFTFKIQENVKVTVHLTVNDRQSILYDTLIATYSLLNPNFVTLLKVVRYWAQVTHLTNQSWKALHKHGLDLMLVHFLQCRSFLPVLHEIDLAKRITTPMDEWDPSLPLYQNNPKVLKLWKNGDKKKAEWNVGELFINFLRYYACEFDEQHAVQITQNATVLRADLDWGRKFIVMKDPCRDKNVFHMAKDVYVYLCNVFVDSFVYFGVARFADGTAAFNVNIETFAETRRSRKKDAQDAVNSNSESGAVPGNSTENGAVNGEVVMQKELHDPENRIYSRTYMRSLREQTETPFNKILSELDILNDPERQKVWKAKKQLQENLSVGAYEFIFQLYTSIQIVENDSCKPSASGKRTDAFDFKFALEVKNLVHKMPYFICPVCNEEGHVEQVCTKWRVENATVYDELDSVRSKSLSDVIDRTHCQTKLTRRELVEYAYIKEELQKTIQDVYPSAVLTEFGSVASGFGNRECDFDLCLRFENENKLPQDLNITALIRKISELLTAPKFINVEMVSNAKVPIVKFKSAAIGIEGDISVYNSLALANTDLLRTYCSYDKRVAPLGNAIKKWAKVCGINDPAHGSLSSYALIIMMLHYLQRTSPPVLPILQDDVYTSEEKEMMIDGYDTKFCRYPELLGSSAYRNTSSVADLFIGFFDYFILNFDWGTSVVQIRRRSPMLKLEKNWYDRPFCIEDPFKLPHNLSTVVGRKMAKYILETIDLTRKSLRLCNIKEDATLTDNNAELLQACRLFDDPPSNRSDTKKRPPKNKGNGSFTPNAKESKRSDSNRKVETPKSQSKKPQASKAERNRTKKLARAAEKSSK</sequence>
<dbReference type="EMBL" id="JAUCMV010000001">
    <property type="protein sequence ID" value="KAK0422753.1"/>
    <property type="molecule type" value="Genomic_DNA"/>
</dbReference>
<dbReference type="InterPro" id="IPR002058">
    <property type="entry name" value="PAP_assoc"/>
</dbReference>
<comment type="cofactor">
    <cofactor evidence="2">
        <name>Mg(2+)</name>
        <dbReference type="ChEBI" id="CHEBI:18420"/>
    </cofactor>
</comment>
<keyword evidence="5" id="KW-0460">Magnesium</keyword>
<evidence type="ECO:0000259" key="8">
    <source>
        <dbReference type="Pfam" id="PF22600"/>
    </source>
</evidence>
<evidence type="ECO:0000313" key="9">
    <source>
        <dbReference type="EMBL" id="KAK0422753.1"/>
    </source>
</evidence>
<feature type="region of interest" description="Disordered" evidence="6">
    <location>
        <begin position="1050"/>
        <end position="1123"/>
    </location>
</feature>
<feature type="domain" description="PAP-associated" evidence="7">
    <location>
        <begin position="949"/>
        <end position="1000"/>
    </location>
</feature>
<dbReference type="InterPro" id="IPR043519">
    <property type="entry name" value="NT_sf"/>
</dbReference>
<evidence type="ECO:0000256" key="1">
    <source>
        <dbReference type="ARBA" id="ARBA00001936"/>
    </source>
</evidence>
<dbReference type="SUPFAM" id="SSF81631">
    <property type="entry name" value="PAP/OAS1 substrate-binding domain"/>
    <property type="match status" value="2"/>
</dbReference>
<feature type="compositionally biased region" description="Polar residues" evidence="6">
    <location>
        <begin position="547"/>
        <end position="565"/>
    </location>
</feature>
<evidence type="ECO:0000256" key="3">
    <source>
        <dbReference type="ARBA" id="ARBA00022679"/>
    </source>
</evidence>
<evidence type="ECO:0000313" key="10">
    <source>
        <dbReference type="Proteomes" id="UP001175271"/>
    </source>
</evidence>
<dbReference type="PANTHER" id="PTHR12271:SF66">
    <property type="entry name" value="TERMINAL URIDYLYLTRANSFERASE TAILOR"/>
    <property type="match status" value="1"/>
</dbReference>
<dbReference type="GO" id="GO:0031123">
    <property type="term" value="P:RNA 3'-end processing"/>
    <property type="evidence" value="ECO:0007669"/>
    <property type="project" value="TreeGrafter"/>
</dbReference>
<dbReference type="Pfam" id="PF22600">
    <property type="entry name" value="MTPAP-like_central"/>
    <property type="match status" value="2"/>
</dbReference>
<evidence type="ECO:0000259" key="7">
    <source>
        <dbReference type="Pfam" id="PF03828"/>
    </source>
</evidence>
<dbReference type="SUPFAM" id="SSF81301">
    <property type="entry name" value="Nucleotidyltransferase"/>
    <property type="match status" value="2"/>
</dbReference>
<keyword evidence="10" id="KW-1185">Reference proteome</keyword>
<feature type="compositionally biased region" description="Basic and acidic residues" evidence="6">
    <location>
        <begin position="1080"/>
        <end position="1093"/>
    </location>
</feature>
<dbReference type="CDD" id="cd05402">
    <property type="entry name" value="NT_PAP_TUTase"/>
    <property type="match status" value="1"/>
</dbReference>
<evidence type="ECO:0000256" key="5">
    <source>
        <dbReference type="ARBA" id="ARBA00022842"/>
    </source>
</evidence>
<dbReference type="InterPro" id="IPR054708">
    <property type="entry name" value="MTPAP-like_central"/>
</dbReference>
<name>A0AA39IE80_9BILA</name>
<dbReference type="GO" id="GO:0046872">
    <property type="term" value="F:metal ion binding"/>
    <property type="evidence" value="ECO:0007669"/>
    <property type="project" value="UniProtKB-KW"/>
</dbReference>
<evidence type="ECO:0000256" key="6">
    <source>
        <dbReference type="SAM" id="MobiDB-lite"/>
    </source>
</evidence>
<feature type="region of interest" description="Disordered" evidence="6">
    <location>
        <begin position="541"/>
        <end position="565"/>
    </location>
</feature>
<dbReference type="Proteomes" id="UP001175271">
    <property type="component" value="Unassembled WGS sequence"/>
</dbReference>
<organism evidence="9 10">
    <name type="scientific">Steinernema hermaphroditum</name>
    <dbReference type="NCBI Taxonomy" id="289476"/>
    <lineage>
        <taxon>Eukaryota</taxon>
        <taxon>Metazoa</taxon>
        <taxon>Ecdysozoa</taxon>
        <taxon>Nematoda</taxon>
        <taxon>Chromadorea</taxon>
        <taxon>Rhabditida</taxon>
        <taxon>Tylenchina</taxon>
        <taxon>Panagrolaimomorpha</taxon>
        <taxon>Strongyloidoidea</taxon>
        <taxon>Steinernematidae</taxon>
        <taxon>Steinernema</taxon>
    </lineage>
</organism>
<accession>A0AA39IE80</accession>
<dbReference type="GO" id="GO:0005737">
    <property type="term" value="C:cytoplasm"/>
    <property type="evidence" value="ECO:0007669"/>
    <property type="project" value="UniProtKB-SubCell"/>
</dbReference>
<evidence type="ECO:0000256" key="4">
    <source>
        <dbReference type="ARBA" id="ARBA00022723"/>
    </source>
</evidence>
<dbReference type="AlphaFoldDB" id="A0AA39IE80"/>
<proteinExistence type="predicted"/>
<evidence type="ECO:0000256" key="2">
    <source>
        <dbReference type="ARBA" id="ARBA00001946"/>
    </source>
</evidence>
<dbReference type="Gene3D" id="3.30.460.10">
    <property type="entry name" value="Beta Polymerase, domain 2"/>
    <property type="match status" value="2"/>
</dbReference>
<feature type="compositionally biased region" description="Low complexity" evidence="6">
    <location>
        <begin position="1094"/>
        <end position="1104"/>
    </location>
</feature>
<comment type="caution">
    <text evidence="9">The sequence shown here is derived from an EMBL/GenBank/DDBJ whole genome shotgun (WGS) entry which is preliminary data.</text>
</comment>
<dbReference type="PANTHER" id="PTHR12271">
    <property type="entry name" value="POLY A POLYMERASE CID PAP -RELATED"/>
    <property type="match status" value="1"/>
</dbReference>
<reference evidence="9" key="1">
    <citation type="submission" date="2023-06" db="EMBL/GenBank/DDBJ databases">
        <title>Genomic analysis of the entomopathogenic nematode Steinernema hermaphroditum.</title>
        <authorList>
            <person name="Schwarz E.M."/>
            <person name="Heppert J.K."/>
            <person name="Baniya A."/>
            <person name="Schwartz H.T."/>
            <person name="Tan C.-H."/>
            <person name="Antoshechkin I."/>
            <person name="Sternberg P.W."/>
            <person name="Goodrich-Blair H."/>
            <person name="Dillman A.R."/>
        </authorList>
    </citation>
    <scope>NUCLEOTIDE SEQUENCE</scope>
    <source>
        <strain evidence="9">PS9179</strain>
        <tissue evidence="9">Whole animal</tissue>
    </source>
</reference>
<keyword evidence="3" id="KW-0808">Transferase</keyword>
<evidence type="ECO:0008006" key="11">
    <source>
        <dbReference type="Google" id="ProtNLM"/>
    </source>
</evidence>
<comment type="cofactor">
    <cofactor evidence="1">
        <name>Mn(2+)</name>
        <dbReference type="ChEBI" id="CHEBI:29035"/>
    </cofactor>
</comment>
<dbReference type="GO" id="GO:1990817">
    <property type="term" value="F:poly(A) RNA polymerase activity"/>
    <property type="evidence" value="ECO:0007669"/>
    <property type="project" value="UniProtKB-ARBA"/>
</dbReference>
<dbReference type="Gene3D" id="1.10.1410.10">
    <property type="match status" value="2"/>
</dbReference>
<dbReference type="Pfam" id="PF03828">
    <property type="entry name" value="PAP_assoc"/>
    <property type="match status" value="1"/>
</dbReference>
<feature type="domain" description="Poly(A) RNA polymerase mitochondrial-like central palm" evidence="8">
    <location>
        <begin position="720"/>
        <end position="857"/>
    </location>
</feature>
<feature type="domain" description="Poly(A) RNA polymerase mitochondrial-like central palm" evidence="8">
    <location>
        <begin position="213"/>
        <end position="343"/>
    </location>
</feature>
<protein>
    <recommendedName>
        <fullName evidence="11">PAP-associated domain-containing protein</fullName>
    </recommendedName>
</protein>
<gene>
    <name evidence="9" type="ORF">QR680_007762</name>
</gene>